<proteinExistence type="predicted"/>
<gene>
    <name evidence="1" type="ORF">J2N86_10745</name>
</gene>
<keyword evidence="2" id="KW-1185">Reference proteome</keyword>
<protein>
    <submittedName>
        <fullName evidence="1">Uncharacterized protein</fullName>
    </submittedName>
</protein>
<evidence type="ECO:0000313" key="1">
    <source>
        <dbReference type="EMBL" id="USQ13162.1"/>
    </source>
</evidence>
<name>A0ABY4Y7M4_9GAMM</name>
<reference evidence="1" key="1">
    <citation type="submission" date="2021-03" db="EMBL/GenBank/DDBJ databases">
        <title>Legionella lytica PCM 2298.</title>
        <authorList>
            <person name="Koper P."/>
        </authorList>
    </citation>
    <scope>NUCLEOTIDE SEQUENCE</scope>
    <source>
        <strain evidence="1">PCM 2298</strain>
    </source>
</reference>
<dbReference type="Proteomes" id="UP001057474">
    <property type="component" value="Chromosome"/>
</dbReference>
<organism evidence="1 2">
    <name type="scientific">Legionella lytica</name>
    <dbReference type="NCBI Taxonomy" id="96232"/>
    <lineage>
        <taxon>Bacteria</taxon>
        <taxon>Pseudomonadati</taxon>
        <taxon>Pseudomonadota</taxon>
        <taxon>Gammaproteobacteria</taxon>
        <taxon>Legionellales</taxon>
        <taxon>Legionellaceae</taxon>
        <taxon>Legionella</taxon>
    </lineage>
</organism>
<dbReference type="EMBL" id="CP071527">
    <property type="protein sequence ID" value="USQ13162.1"/>
    <property type="molecule type" value="Genomic_DNA"/>
</dbReference>
<accession>A0ABY4Y7M4</accession>
<sequence length="141" mass="16071">MNELVTCDLIIKLHDMAYHEQRNQYLGFKPHVASGLTAESVTLDGLRELINKIKSDTPNGAVESPKRFSGYSVSELITEIKRGQCNFRELCTEQYEKQSSLHEFIRQKISSQNYLGHLGVFREHTLEEGEATTLNHSALFN</sequence>
<evidence type="ECO:0000313" key="2">
    <source>
        <dbReference type="Proteomes" id="UP001057474"/>
    </source>
</evidence>
<dbReference type="RefSeq" id="WP_252579450.1">
    <property type="nucleotide sequence ID" value="NZ_CP071527.1"/>
</dbReference>